<dbReference type="SMART" id="SM00320">
    <property type="entry name" value="WD40"/>
    <property type="match status" value="5"/>
</dbReference>
<keyword evidence="6" id="KW-1185">Reference proteome</keyword>
<feature type="compositionally biased region" description="Low complexity" evidence="4">
    <location>
        <begin position="134"/>
        <end position="153"/>
    </location>
</feature>
<dbReference type="InterPro" id="IPR036322">
    <property type="entry name" value="WD40_repeat_dom_sf"/>
</dbReference>
<evidence type="ECO:0000256" key="1">
    <source>
        <dbReference type="ARBA" id="ARBA00022574"/>
    </source>
</evidence>
<feature type="repeat" description="WD" evidence="3">
    <location>
        <begin position="584"/>
        <end position="623"/>
    </location>
</feature>
<feature type="region of interest" description="Disordered" evidence="4">
    <location>
        <begin position="533"/>
        <end position="571"/>
    </location>
</feature>
<dbReference type="InterPro" id="IPR015943">
    <property type="entry name" value="WD40/YVTN_repeat-like_dom_sf"/>
</dbReference>
<dbReference type="InterPro" id="IPR001680">
    <property type="entry name" value="WD40_rpt"/>
</dbReference>
<keyword evidence="1 3" id="KW-0853">WD repeat</keyword>
<keyword evidence="2" id="KW-0677">Repeat</keyword>
<feature type="compositionally biased region" description="Basic and acidic residues" evidence="4">
    <location>
        <begin position="97"/>
        <end position="114"/>
    </location>
</feature>
<feature type="compositionally biased region" description="Low complexity" evidence="4">
    <location>
        <begin position="462"/>
        <end position="487"/>
    </location>
</feature>
<comment type="caution">
    <text evidence="5">The sequence shown here is derived from an EMBL/GenBank/DDBJ whole genome shotgun (WGS) entry which is preliminary data.</text>
</comment>
<feature type="compositionally biased region" description="Gly residues" evidence="4">
    <location>
        <begin position="533"/>
        <end position="554"/>
    </location>
</feature>
<dbReference type="Pfam" id="PF00400">
    <property type="entry name" value="WD40"/>
    <property type="match status" value="4"/>
</dbReference>
<feature type="compositionally biased region" description="Polar residues" evidence="4">
    <location>
        <begin position="122"/>
        <end position="133"/>
    </location>
</feature>
<dbReference type="PROSITE" id="PS50294">
    <property type="entry name" value="WD_REPEATS_REGION"/>
    <property type="match status" value="3"/>
</dbReference>
<feature type="compositionally biased region" description="Basic residues" evidence="4">
    <location>
        <begin position="77"/>
        <end position="88"/>
    </location>
</feature>
<feature type="region of interest" description="Disordered" evidence="4">
    <location>
        <begin position="761"/>
        <end position="805"/>
    </location>
</feature>
<feature type="region of interest" description="Disordered" evidence="4">
    <location>
        <begin position="1"/>
        <end position="292"/>
    </location>
</feature>
<dbReference type="InterPro" id="IPR040324">
    <property type="entry name" value="WDR44/Dgr2"/>
</dbReference>
<dbReference type="PANTHER" id="PTHR14221">
    <property type="entry name" value="WD REPEAT DOMAIN 44"/>
    <property type="match status" value="1"/>
</dbReference>
<dbReference type="Proteomes" id="UP000612055">
    <property type="component" value="Unassembled WGS sequence"/>
</dbReference>
<dbReference type="AlphaFoldDB" id="A0A835YFQ7"/>
<dbReference type="PROSITE" id="PS50082">
    <property type="entry name" value="WD_REPEATS_2"/>
    <property type="match status" value="4"/>
</dbReference>
<feature type="repeat" description="WD" evidence="3">
    <location>
        <begin position="720"/>
        <end position="752"/>
    </location>
</feature>
<feature type="compositionally biased region" description="Low complexity" evidence="4">
    <location>
        <begin position="226"/>
        <end position="261"/>
    </location>
</feature>
<evidence type="ECO:0000313" key="5">
    <source>
        <dbReference type="EMBL" id="KAG2501975.1"/>
    </source>
</evidence>
<dbReference type="OrthoDB" id="408728at2759"/>
<evidence type="ECO:0000313" key="6">
    <source>
        <dbReference type="Proteomes" id="UP000612055"/>
    </source>
</evidence>
<feature type="region of interest" description="Disordered" evidence="4">
    <location>
        <begin position="453"/>
        <end position="487"/>
    </location>
</feature>
<feature type="compositionally biased region" description="Low complexity" evidence="4">
    <location>
        <begin position="328"/>
        <end position="338"/>
    </location>
</feature>
<accession>A0A835YFQ7</accession>
<dbReference type="EMBL" id="JAEHOE010000001">
    <property type="protein sequence ID" value="KAG2501975.1"/>
    <property type="molecule type" value="Genomic_DNA"/>
</dbReference>
<feature type="repeat" description="WD" evidence="3">
    <location>
        <begin position="491"/>
        <end position="521"/>
    </location>
</feature>
<dbReference type="PANTHER" id="PTHR14221:SF0">
    <property type="entry name" value="WD REPEAT-CONTAINING PROTEIN 44"/>
    <property type="match status" value="1"/>
</dbReference>
<evidence type="ECO:0000256" key="2">
    <source>
        <dbReference type="ARBA" id="ARBA00022737"/>
    </source>
</evidence>
<sequence>MQTDSSSPPQDGGVGAGPLAVEPADAPRVTRIKNLDTGEEYDLEDYQQLDRVGPRAGHEPGPSPDGPAAEDEDGKDKKWRKGTKKLRNWAKNTLTTVRERIEEKREERRERLAHAQDPAPSSDGTSLTETYSRPGSLGPLASALAAQAALAAAGPGGSAGGAGPGAGAAGGAGEAEGASSSGTGGGLAVAAAPTGRTTSGLPIGGDSVSARGQHGRSASSDGLDRPSPASSGSLSLASTSAGGAYSATAGSSRFGPLAAAGLGPGRPPLPPGAGVFSNRSGPLGGAGSAPHSHSWGVGMGPLAAAAAASPSFASWDPDRSSTRPGSKGAASAGAAAGTREGGVGPERGVLGAPEPSVELRVPLLGAVEAGPSSRAVPTTKSFLNQAARVTGGKKGRRQLQQVRLVQEVLAHEGPVWASRFSADARLLATAGRDGVIKLWSVYWYPPAKSSKLIAPSRDPADSTAPFSTFTSAATPAPSRPPLLSTSPLISLPGHTSDVLDLSWSQCRLLLSASADQTARLWFVDVPAAVAGEGGSGSGSGAGRDGGKGQTGGQEGASSGDKAEEAEEGGCGPPPSWECLRSFLHPDLVTACAFHPTNPKVIVTGCADGRVRLWSVPDGTVASTATIQQDFVTRVLFTGDGRRVMAGTLRGKARHYEVTPENILDPLTQLDVKNSHRTGRKVTGLLQVPYAHGRDQMFFITSADSRIRLYVGYVLERKFKGHKHTDTMISAALSPDGSHLICGSDDGYVYIWDTGLAPLPSGGSGAPAATTAGPGRAATSGAAGPEKATKAPKRAKDTASTWSGGLGGKAKEGHYEAFQTPEETTTVALFAPDVCRLGRGLERFVPGAASPAPLGSGPLAAGAAAAAGQSSMLGALILVAGFSGHLYVYENLPATGF</sequence>
<proteinExistence type="predicted"/>
<dbReference type="SUPFAM" id="SSF50978">
    <property type="entry name" value="WD40 repeat-like"/>
    <property type="match status" value="1"/>
</dbReference>
<feature type="compositionally biased region" description="Low complexity" evidence="4">
    <location>
        <begin position="761"/>
        <end position="784"/>
    </location>
</feature>
<organism evidence="5 6">
    <name type="scientific">Edaphochlamys debaryana</name>
    <dbReference type="NCBI Taxonomy" id="47281"/>
    <lineage>
        <taxon>Eukaryota</taxon>
        <taxon>Viridiplantae</taxon>
        <taxon>Chlorophyta</taxon>
        <taxon>core chlorophytes</taxon>
        <taxon>Chlorophyceae</taxon>
        <taxon>CS clade</taxon>
        <taxon>Chlamydomonadales</taxon>
        <taxon>Chlamydomonadales incertae sedis</taxon>
        <taxon>Edaphochlamys</taxon>
    </lineage>
</organism>
<protein>
    <submittedName>
        <fullName evidence="5">Uncharacterized protein</fullName>
    </submittedName>
</protein>
<feature type="compositionally biased region" description="Gly residues" evidence="4">
    <location>
        <begin position="154"/>
        <end position="174"/>
    </location>
</feature>
<evidence type="ECO:0000256" key="4">
    <source>
        <dbReference type="SAM" id="MobiDB-lite"/>
    </source>
</evidence>
<feature type="repeat" description="WD" evidence="3">
    <location>
        <begin position="408"/>
        <end position="441"/>
    </location>
</feature>
<feature type="region of interest" description="Disordered" evidence="4">
    <location>
        <begin position="312"/>
        <end position="354"/>
    </location>
</feature>
<evidence type="ECO:0000256" key="3">
    <source>
        <dbReference type="PROSITE-ProRule" id="PRU00221"/>
    </source>
</evidence>
<feature type="compositionally biased region" description="Acidic residues" evidence="4">
    <location>
        <begin position="37"/>
        <end position="47"/>
    </location>
</feature>
<name>A0A835YFQ7_9CHLO</name>
<dbReference type="Gene3D" id="2.130.10.10">
    <property type="entry name" value="YVTN repeat-like/Quinoprotein amine dehydrogenase"/>
    <property type="match status" value="1"/>
</dbReference>
<reference evidence="5" key="1">
    <citation type="journal article" date="2020" name="bioRxiv">
        <title>Comparative genomics of Chlamydomonas.</title>
        <authorList>
            <person name="Craig R.J."/>
            <person name="Hasan A.R."/>
            <person name="Ness R.W."/>
            <person name="Keightley P.D."/>
        </authorList>
    </citation>
    <scope>NUCLEOTIDE SEQUENCE</scope>
    <source>
        <strain evidence="5">CCAP 11/70</strain>
    </source>
</reference>
<gene>
    <name evidence="5" type="ORF">HYH03_000471</name>
</gene>